<evidence type="ECO:0000256" key="8">
    <source>
        <dbReference type="HAMAP-Rule" id="MF_01309"/>
    </source>
</evidence>
<organism evidence="10 11">
    <name type="scientific">candidate division WWE3 bacterium CG22_combo_CG10-13_8_21_14_all_39_12</name>
    <dbReference type="NCBI Taxonomy" id="1975094"/>
    <lineage>
        <taxon>Bacteria</taxon>
        <taxon>Katanobacteria</taxon>
    </lineage>
</organism>
<evidence type="ECO:0000256" key="5">
    <source>
        <dbReference type="ARBA" id="ARBA00023274"/>
    </source>
</evidence>
<proteinExistence type="inferred from homology"/>
<dbReference type="GO" id="GO:0003729">
    <property type="term" value="F:mRNA binding"/>
    <property type="evidence" value="ECO:0007669"/>
    <property type="project" value="UniProtKB-UniRule"/>
</dbReference>
<evidence type="ECO:0000256" key="7">
    <source>
        <dbReference type="ARBA" id="ARBA00035257"/>
    </source>
</evidence>
<name>A0A2H0BH13_UNCKA</name>
<keyword evidence="3 8" id="KW-0694">RNA-binding</keyword>
<dbReference type="SMART" id="SM00322">
    <property type="entry name" value="KH"/>
    <property type="match status" value="1"/>
</dbReference>
<dbReference type="InterPro" id="IPR015946">
    <property type="entry name" value="KH_dom-like_a/b"/>
</dbReference>
<evidence type="ECO:0000256" key="2">
    <source>
        <dbReference type="ARBA" id="ARBA00022730"/>
    </source>
</evidence>
<dbReference type="InterPro" id="IPR004087">
    <property type="entry name" value="KH_dom"/>
</dbReference>
<dbReference type="AlphaFoldDB" id="A0A2H0BH13"/>
<gene>
    <name evidence="8" type="primary">rpsC</name>
    <name evidence="10" type="ORF">COX05_00530</name>
</gene>
<dbReference type="Pfam" id="PF07650">
    <property type="entry name" value="KH_2"/>
    <property type="match status" value="1"/>
</dbReference>
<dbReference type="PROSITE" id="PS50823">
    <property type="entry name" value="KH_TYPE_2"/>
    <property type="match status" value="1"/>
</dbReference>
<comment type="similarity">
    <text evidence="1 8">Belongs to the universal ribosomal protein uS3 family.</text>
</comment>
<dbReference type="SUPFAM" id="SSF54814">
    <property type="entry name" value="Prokaryotic type KH domain (KH-domain type II)"/>
    <property type="match status" value="1"/>
</dbReference>
<reference evidence="10 11" key="1">
    <citation type="submission" date="2017-09" db="EMBL/GenBank/DDBJ databases">
        <title>Depth-based differentiation of microbial function through sediment-hosted aquifers and enrichment of novel symbionts in the deep terrestrial subsurface.</title>
        <authorList>
            <person name="Probst A.J."/>
            <person name="Ladd B."/>
            <person name="Jarett J.K."/>
            <person name="Geller-Mcgrath D.E."/>
            <person name="Sieber C.M."/>
            <person name="Emerson J.B."/>
            <person name="Anantharaman K."/>
            <person name="Thomas B.C."/>
            <person name="Malmstrom R."/>
            <person name="Stieglmeier M."/>
            <person name="Klingl A."/>
            <person name="Woyke T."/>
            <person name="Ryan C.M."/>
            <person name="Banfield J.F."/>
        </authorList>
    </citation>
    <scope>NUCLEOTIDE SEQUENCE [LARGE SCALE GENOMIC DNA]</scope>
    <source>
        <strain evidence="10">CG22_combo_CG10-13_8_21_14_all_39_12</strain>
    </source>
</reference>
<dbReference type="InterPro" id="IPR001351">
    <property type="entry name" value="Ribosomal_uS3_C"/>
</dbReference>
<comment type="function">
    <text evidence="6 8">Binds the lower part of the 30S subunit head. Binds mRNA in the 70S ribosome, positioning it for translation.</text>
</comment>
<keyword evidence="2 8" id="KW-0699">rRNA-binding</keyword>
<evidence type="ECO:0000256" key="4">
    <source>
        <dbReference type="ARBA" id="ARBA00022980"/>
    </source>
</evidence>
<dbReference type="EMBL" id="PCSU01000005">
    <property type="protein sequence ID" value="PIP56914.1"/>
    <property type="molecule type" value="Genomic_DNA"/>
</dbReference>
<evidence type="ECO:0000313" key="11">
    <source>
        <dbReference type="Proteomes" id="UP000228495"/>
    </source>
</evidence>
<dbReference type="Gene3D" id="3.30.300.20">
    <property type="match status" value="1"/>
</dbReference>
<keyword evidence="5 8" id="KW-0687">Ribonucleoprotein</keyword>
<accession>A0A2H0BH13</accession>
<sequence>MAQKVNPIGFRLVLNKAWNSVWHDKKNYAEYVRQDALIRDYLHEIVGSSGIDTLTISRSINDVTIDLVVARPGLVIGRGGSMIEQIKKHLDVMIDGRVRLNVQEVQNPDLSAVIVAENIIRSIERRFPYKRAATGAMRRVMDAGADGIKIFVSGRLGGRQIARREKFREGSVPTSTLSRDVKYAYRVAKTKKGTIGIKVWITQPEEKPTDKKVKGIRNRNTIGN</sequence>
<dbReference type="InterPro" id="IPR005704">
    <property type="entry name" value="Ribosomal_uS3_bac-typ"/>
</dbReference>
<dbReference type="NCBIfam" id="TIGR01009">
    <property type="entry name" value="rpsC_bact"/>
    <property type="match status" value="1"/>
</dbReference>
<dbReference type="InterPro" id="IPR036419">
    <property type="entry name" value="Ribosomal_S3_C_sf"/>
</dbReference>
<dbReference type="PANTHER" id="PTHR11760">
    <property type="entry name" value="30S/40S RIBOSOMAL PROTEIN S3"/>
    <property type="match status" value="1"/>
</dbReference>
<evidence type="ECO:0000256" key="6">
    <source>
        <dbReference type="ARBA" id="ARBA00024998"/>
    </source>
</evidence>
<dbReference type="GO" id="GO:0019843">
    <property type="term" value="F:rRNA binding"/>
    <property type="evidence" value="ECO:0007669"/>
    <property type="project" value="UniProtKB-UniRule"/>
</dbReference>
<evidence type="ECO:0000256" key="3">
    <source>
        <dbReference type="ARBA" id="ARBA00022884"/>
    </source>
</evidence>
<dbReference type="InterPro" id="IPR057258">
    <property type="entry name" value="Ribosomal_uS3"/>
</dbReference>
<dbReference type="Proteomes" id="UP000228495">
    <property type="component" value="Unassembled WGS sequence"/>
</dbReference>
<dbReference type="CDD" id="cd02412">
    <property type="entry name" value="KH-II_30S_S3"/>
    <property type="match status" value="1"/>
</dbReference>
<dbReference type="HAMAP" id="MF_01309_B">
    <property type="entry name" value="Ribosomal_uS3_B"/>
    <property type="match status" value="1"/>
</dbReference>
<comment type="subunit">
    <text evidence="8">Part of the 30S ribosomal subunit. Forms a tight complex with proteins S10 and S14.</text>
</comment>
<dbReference type="PANTHER" id="PTHR11760:SF19">
    <property type="entry name" value="SMALL RIBOSOMAL SUBUNIT PROTEIN US3C"/>
    <property type="match status" value="1"/>
</dbReference>
<comment type="caution">
    <text evidence="10">The sequence shown here is derived from an EMBL/GenBank/DDBJ whole genome shotgun (WGS) entry which is preliminary data.</text>
</comment>
<evidence type="ECO:0000256" key="1">
    <source>
        <dbReference type="ARBA" id="ARBA00010761"/>
    </source>
</evidence>
<dbReference type="SUPFAM" id="SSF54821">
    <property type="entry name" value="Ribosomal protein S3 C-terminal domain"/>
    <property type="match status" value="1"/>
</dbReference>
<keyword evidence="4 8" id="KW-0689">Ribosomal protein</keyword>
<dbReference type="InterPro" id="IPR004044">
    <property type="entry name" value="KH_dom_type_2"/>
</dbReference>
<evidence type="ECO:0000313" key="10">
    <source>
        <dbReference type="EMBL" id="PIP56914.1"/>
    </source>
</evidence>
<dbReference type="FunFam" id="3.30.300.20:FF:000001">
    <property type="entry name" value="30S ribosomal protein S3"/>
    <property type="match status" value="1"/>
</dbReference>
<dbReference type="Gene3D" id="3.30.1140.32">
    <property type="entry name" value="Ribosomal protein S3, C-terminal domain"/>
    <property type="match status" value="1"/>
</dbReference>
<evidence type="ECO:0000259" key="9">
    <source>
        <dbReference type="PROSITE" id="PS50823"/>
    </source>
</evidence>
<dbReference type="InterPro" id="IPR009019">
    <property type="entry name" value="KH_sf_prok-type"/>
</dbReference>
<dbReference type="GO" id="GO:0006412">
    <property type="term" value="P:translation"/>
    <property type="evidence" value="ECO:0007669"/>
    <property type="project" value="UniProtKB-UniRule"/>
</dbReference>
<feature type="domain" description="KH type-2" evidence="9">
    <location>
        <begin position="38"/>
        <end position="106"/>
    </location>
</feature>
<dbReference type="GO" id="GO:0022627">
    <property type="term" value="C:cytosolic small ribosomal subunit"/>
    <property type="evidence" value="ECO:0007669"/>
    <property type="project" value="TreeGrafter"/>
</dbReference>
<dbReference type="GO" id="GO:0003735">
    <property type="term" value="F:structural constituent of ribosome"/>
    <property type="evidence" value="ECO:0007669"/>
    <property type="project" value="InterPro"/>
</dbReference>
<dbReference type="Pfam" id="PF00189">
    <property type="entry name" value="Ribosomal_S3_C"/>
    <property type="match status" value="1"/>
</dbReference>
<protein>
    <recommendedName>
        <fullName evidence="7 8">Small ribosomal subunit protein uS3</fullName>
    </recommendedName>
</protein>